<sequence>MPGIDQPGRHVEGVKVHCWRMGAGQAGHDVRFAALESGDDATPYRRWAESSRPRVDVCQERAQNGHCTGRATLGQKPAEAQDPDAFSCDQCAEAHQRHDRRECGDSPPSLRGRAAAICRESESDSTGDGADGSERSDGPDNGDFRTWCDETRALRNADSRRRDERGKHEQFRDVDLRDLPPR</sequence>
<evidence type="ECO:0000256" key="1">
    <source>
        <dbReference type="SAM" id="MobiDB-lite"/>
    </source>
</evidence>
<accession>A0A6H9WL23</accession>
<dbReference type="Proteomes" id="UP000431744">
    <property type="component" value="Unassembled WGS sequence"/>
</dbReference>
<reference evidence="2 3" key="1">
    <citation type="submission" date="2019-09" db="EMBL/GenBank/DDBJ databases">
        <title>Phylogeny of genus Pseudoclavibacter and closely related genus.</title>
        <authorList>
            <person name="Li Y."/>
        </authorList>
    </citation>
    <scope>NUCLEOTIDE SEQUENCE [LARGE SCALE GENOMIC DNA]</scope>
    <source>
        <strain evidence="2 3">EGI 60007</strain>
    </source>
</reference>
<organism evidence="2 3">
    <name type="scientific">Pseudoclavibacter endophyticus</name>
    <dbReference type="NCBI Taxonomy" id="1778590"/>
    <lineage>
        <taxon>Bacteria</taxon>
        <taxon>Bacillati</taxon>
        <taxon>Actinomycetota</taxon>
        <taxon>Actinomycetes</taxon>
        <taxon>Micrococcales</taxon>
        <taxon>Microbacteriaceae</taxon>
        <taxon>Pseudoclavibacter</taxon>
    </lineage>
</organism>
<dbReference type="RefSeq" id="WP_158027293.1">
    <property type="nucleotide sequence ID" value="NZ_BMHG01000001.1"/>
</dbReference>
<gene>
    <name evidence="2" type="ORF">F8O04_00010</name>
</gene>
<proteinExistence type="predicted"/>
<protein>
    <submittedName>
        <fullName evidence="2">Uncharacterized protein</fullName>
    </submittedName>
</protein>
<dbReference type="AlphaFoldDB" id="A0A6H9WL23"/>
<evidence type="ECO:0000313" key="2">
    <source>
        <dbReference type="EMBL" id="KAB1648738.1"/>
    </source>
</evidence>
<feature type="region of interest" description="Disordered" evidence="1">
    <location>
        <begin position="97"/>
        <end position="182"/>
    </location>
</feature>
<evidence type="ECO:0000313" key="3">
    <source>
        <dbReference type="Proteomes" id="UP000431744"/>
    </source>
</evidence>
<keyword evidence="3" id="KW-1185">Reference proteome</keyword>
<comment type="caution">
    <text evidence="2">The sequence shown here is derived from an EMBL/GenBank/DDBJ whole genome shotgun (WGS) entry which is preliminary data.</text>
</comment>
<name>A0A6H9WL23_9MICO</name>
<feature type="compositionally biased region" description="Basic and acidic residues" evidence="1">
    <location>
        <begin position="132"/>
        <end position="182"/>
    </location>
</feature>
<dbReference type="EMBL" id="WBJY01000001">
    <property type="protein sequence ID" value="KAB1648738.1"/>
    <property type="molecule type" value="Genomic_DNA"/>
</dbReference>